<dbReference type="InterPro" id="IPR008927">
    <property type="entry name" value="6-PGluconate_DH-like_C_sf"/>
</dbReference>
<dbReference type="Gene3D" id="3.40.50.720">
    <property type="entry name" value="NAD(P)-binding Rossmann-like Domain"/>
    <property type="match status" value="1"/>
</dbReference>
<dbReference type="Gene3D" id="1.10.1040.10">
    <property type="entry name" value="N-(1-d-carboxylethyl)-l-norvaline Dehydrogenase, domain 2"/>
    <property type="match status" value="1"/>
</dbReference>
<dbReference type="PANTHER" id="PTHR48075">
    <property type="entry name" value="3-HYDROXYACYL-COA DEHYDROGENASE FAMILY PROTEIN"/>
    <property type="match status" value="1"/>
</dbReference>
<dbReference type="InterPro" id="IPR013328">
    <property type="entry name" value="6PGD_dom2"/>
</dbReference>
<dbReference type="SUPFAM" id="SSF48179">
    <property type="entry name" value="6-phosphogluconate dehydrogenase C-terminal domain-like"/>
    <property type="match status" value="1"/>
</dbReference>
<reference evidence="5 6" key="1">
    <citation type="journal article" date="2012" name="Extremophiles">
        <title>Thermotomaculum hydrothermale gen. nov., sp. nov., a novel heterotrophic thermophile within the phylum Acidobacteria from a deep-sea hydrothermal vent chimney in the Southern Okinawa Trough.</title>
        <authorList>
            <person name="Izumi H."/>
            <person name="Nunoura T."/>
            <person name="Miyazaki M."/>
            <person name="Mino S."/>
            <person name="Toki T."/>
            <person name="Takai K."/>
            <person name="Sako Y."/>
            <person name="Sawabe T."/>
            <person name="Nakagawa S."/>
        </authorList>
    </citation>
    <scope>NUCLEOTIDE SEQUENCE [LARGE SCALE GENOMIC DNA]</scope>
    <source>
        <strain evidence="5 6">AC55</strain>
    </source>
</reference>
<dbReference type="InterPro" id="IPR022694">
    <property type="entry name" value="3-OHacyl-CoA_DH"/>
</dbReference>
<dbReference type="PIRSF" id="PIRSF000105">
    <property type="entry name" value="HCDH"/>
    <property type="match status" value="1"/>
</dbReference>
<dbReference type="Pfam" id="PF00725">
    <property type="entry name" value="3HCDH"/>
    <property type="match status" value="1"/>
</dbReference>
<dbReference type="InterPro" id="IPR036291">
    <property type="entry name" value="NAD(P)-bd_dom_sf"/>
</dbReference>
<dbReference type="GO" id="GO:0008691">
    <property type="term" value="F:3-hydroxybutyryl-CoA dehydrogenase activity"/>
    <property type="evidence" value="ECO:0007669"/>
    <property type="project" value="UniProtKB-EC"/>
</dbReference>
<dbReference type="Pfam" id="PF02737">
    <property type="entry name" value="3HCDH_N"/>
    <property type="match status" value="1"/>
</dbReference>
<dbReference type="PANTHER" id="PTHR48075:SF5">
    <property type="entry name" value="3-HYDROXYBUTYRYL-COA DEHYDROGENASE"/>
    <property type="match status" value="1"/>
</dbReference>
<organism evidence="5 6">
    <name type="scientific">Thermotomaculum hydrothermale</name>
    <dbReference type="NCBI Taxonomy" id="981385"/>
    <lineage>
        <taxon>Bacteria</taxon>
        <taxon>Pseudomonadati</taxon>
        <taxon>Acidobacteriota</taxon>
        <taxon>Holophagae</taxon>
        <taxon>Thermotomaculales</taxon>
        <taxon>Thermotomaculaceae</taxon>
        <taxon>Thermotomaculum</taxon>
    </lineage>
</organism>
<evidence type="ECO:0000259" key="4">
    <source>
        <dbReference type="Pfam" id="PF02737"/>
    </source>
</evidence>
<dbReference type="GO" id="GO:0070403">
    <property type="term" value="F:NAD+ binding"/>
    <property type="evidence" value="ECO:0007669"/>
    <property type="project" value="InterPro"/>
</dbReference>
<gene>
    <name evidence="5" type="ORF">TTHT_0873</name>
</gene>
<dbReference type="RefSeq" id="WP_201328781.1">
    <property type="nucleotide sequence ID" value="NZ_AP017470.1"/>
</dbReference>
<feature type="domain" description="3-hydroxyacyl-CoA dehydrogenase NAD binding" evidence="4">
    <location>
        <begin position="6"/>
        <end position="181"/>
    </location>
</feature>
<dbReference type="Proteomes" id="UP000595564">
    <property type="component" value="Chromosome"/>
</dbReference>
<dbReference type="KEGG" id="thyd:TTHT_0873"/>
<sequence>MKQNLVAILGTGTIAQGIAMTVARNALDVIIYDESEDDLKEALKGIEFSIDREIEKWGMTESEKRAVLSRIETTTVKADLANAAIFFESKGKSEEEKKELISNLDFISDSEALLIMTTTTISVTEVSKILRDPSRLIGLHFIHPVYKVPIVEVVKGLKTSAETVKRTKQFLSDLGREYIEVFEYPGYVTTRVILPLLNEAMHVLMEGLATAEDIDKAIRLGYDMSMGPLALADYIGLDYVLEWLESLFKELGEAKFRPCPLLRKLVREEKLGLKTGEGFFKYDKEGKRVSK</sequence>
<dbReference type="EMBL" id="AP017470">
    <property type="protein sequence ID" value="BBB32435.1"/>
    <property type="molecule type" value="Genomic_DNA"/>
</dbReference>
<evidence type="ECO:0000256" key="2">
    <source>
        <dbReference type="PIRSR" id="PIRSR000105-1"/>
    </source>
</evidence>
<dbReference type="SUPFAM" id="SSF51735">
    <property type="entry name" value="NAD(P)-binding Rossmann-fold domains"/>
    <property type="match status" value="1"/>
</dbReference>
<name>A0A7R6PXD1_9BACT</name>
<dbReference type="EC" id="1.1.1.157" evidence="5"/>
<dbReference type="InterPro" id="IPR006108">
    <property type="entry name" value="3HC_DH_C"/>
</dbReference>
<dbReference type="GO" id="GO:0006631">
    <property type="term" value="P:fatty acid metabolic process"/>
    <property type="evidence" value="ECO:0007669"/>
    <property type="project" value="InterPro"/>
</dbReference>
<keyword evidence="6" id="KW-1185">Reference proteome</keyword>
<dbReference type="AlphaFoldDB" id="A0A7R6PXD1"/>
<evidence type="ECO:0000313" key="6">
    <source>
        <dbReference type="Proteomes" id="UP000595564"/>
    </source>
</evidence>
<protein>
    <submittedName>
        <fullName evidence="5">3-hydroxybutyryl-CoA dehydrogenase</fullName>
        <ecNumber evidence="5">1.1.1.157</ecNumber>
    </submittedName>
</protein>
<proteinExistence type="predicted"/>
<accession>A0A7R6PXD1</accession>
<dbReference type="InterPro" id="IPR006176">
    <property type="entry name" value="3-OHacyl-CoA_DH_NAD-bd"/>
</dbReference>
<feature type="domain" description="3-hydroxyacyl-CoA dehydrogenase C-terminal" evidence="3">
    <location>
        <begin position="186"/>
        <end position="282"/>
    </location>
</feature>
<evidence type="ECO:0000256" key="1">
    <source>
        <dbReference type="ARBA" id="ARBA00023002"/>
    </source>
</evidence>
<evidence type="ECO:0000313" key="5">
    <source>
        <dbReference type="EMBL" id="BBB32435.1"/>
    </source>
</evidence>
<keyword evidence="1 5" id="KW-0560">Oxidoreductase</keyword>
<feature type="site" description="Important for catalytic activity" evidence="2">
    <location>
        <position position="140"/>
    </location>
</feature>
<evidence type="ECO:0000259" key="3">
    <source>
        <dbReference type="Pfam" id="PF00725"/>
    </source>
</evidence>